<dbReference type="Proteomes" id="UP000800036">
    <property type="component" value="Unassembled WGS sequence"/>
</dbReference>
<protein>
    <submittedName>
        <fullName evidence="1">Uncharacterized protein</fullName>
    </submittedName>
</protein>
<accession>A0A6A5V9L3</accession>
<name>A0A6A5V9L3_9PLEO</name>
<organism evidence="1 2">
    <name type="scientific">Bimuria novae-zelandiae CBS 107.79</name>
    <dbReference type="NCBI Taxonomy" id="1447943"/>
    <lineage>
        <taxon>Eukaryota</taxon>
        <taxon>Fungi</taxon>
        <taxon>Dikarya</taxon>
        <taxon>Ascomycota</taxon>
        <taxon>Pezizomycotina</taxon>
        <taxon>Dothideomycetes</taxon>
        <taxon>Pleosporomycetidae</taxon>
        <taxon>Pleosporales</taxon>
        <taxon>Massarineae</taxon>
        <taxon>Didymosphaeriaceae</taxon>
        <taxon>Bimuria</taxon>
    </lineage>
</organism>
<evidence type="ECO:0000313" key="2">
    <source>
        <dbReference type="Proteomes" id="UP000800036"/>
    </source>
</evidence>
<dbReference type="AlphaFoldDB" id="A0A6A5V9L3"/>
<gene>
    <name evidence="1" type="ORF">BU23DRAFT_140737</name>
</gene>
<sequence>MHASAGLPECLAKCPIANEPLQRCHGNTDACVAMVAPVGGNSFPRDILTLVLHRRLCGEEDGAWVISALVVAGDGCQLCQGSSWMHSQAIWHLSRLQHTCFKVTCRGADFRLVNGDHFKNCLGARKCSTRKADREGVQACTTL</sequence>
<proteinExistence type="predicted"/>
<dbReference type="EMBL" id="ML976683">
    <property type="protein sequence ID" value="KAF1972989.1"/>
    <property type="molecule type" value="Genomic_DNA"/>
</dbReference>
<evidence type="ECO:0000313" key="1">
    <source>
        <dbReference type="EMBL" id="KAF1972989.1"/>
    </source>
</evidence>
<reference evidence="1" key="1">
    <citation type="journal article" date="2020" name="Stud. Mycol.">
        <title>101 Dothideomycetes genomes: a test case for predicting lifestyles and emergence of pathogens.</title>
        <authorList>
            <person name="Haridas S."/>
            <person name="Albert R."/>
            <person name="Binder M."/>
            <person name="Bloem J."/>
            <person name="Labutti K."/>
            <person name="Salamov A."/>
            <person name="Andreopoulos B."/>
            <person name="Baker S."/>
            <person name="Barry K."/>
            <person name="Bills G."/>
            <person name="Bluhm B."/>
            <person name="Cannon C."/>
            <person name="Castanera R."/>
            <person name="Culley D."/>
            <person name="Daum C."/>
            <person name="Ezra D."/>
            <person name="Gonzalez J."/>
            <person name="Henrissat B."/>
            <person name="Kuo A."/>
            <person name="Liang C."/>
            <person name="Lipzen A."/>
            <person name="Lutzoni F."/>
            <person name="Magnuson J."/>
            <person name="Mondo S."/>
            <person name="Nolan M."/>
            <person name="Ohm R."/>
            <person name="Pangilinan J."/>
            <person name="Park H.-J."/>
            <person name="Ramirez L."/>
            <person name="Alfaro M."/>
            <person name="Sun H."/>
            <person name="Tritt A."/>
            <person name="Yoshinaga Y."/>
            <person name="Zwiers L.-H."/>
            <person name="Turgeon B."/>
            <person name="Goodwin S."/>
            <person name="Spatafora J."/>
            <person name="Crous P."/>
            <person name="Grigoriev I."/>
        </authorList>
    </citation>
    <scope>NUCLEOTIDE SEQUENCE</scope>
    <source>
        <strain evidence="1">CBS 107.79</strain>
    </source>
</reference>
<keyword evidence="2" id="KW-1185">Reference proteome</keyword>